<dbReference type="InterPro" id="IPR023214">
    <property type="entry name" value="HAD_sf"/>
</dbReference>
<dbReference type="Gene3D" id="3.40.50.1000">
    <property type="entry name" value="HAD superfamily/HAD-like"/>
    <property type="match status" value="1"/>
</dbReference>
<evidence type="ECO:0000313" key="5">
    <source>
        <dbReference type="Proteomes" id="UP000030341"/>
    </source>
</evidence>
<dbReference type="Proteomes" id="UP000030341">
    <property type="component" value="Chromosome 1"/>
</dbReference>
<dbReference type="HOGENOM" id="CLU_045011_8_3_6"/>
<dbReference type="RefSeq" id="WP_038639549.1">
    <property type="nucleotide sequence ID" value="NZ_CP009888.1"/>
</dbReference>
<dbReference type="PANTHER" id="PTHR46470">
    <property type="entry name" value="N-ACYLNEURAMINATE-9-PHOSPHATASE"/>
    <property type="match status" value="1"/>
</dbReference>
<keyword evidence="3" id="KW-0460">Magnesium</keyword>
<dbReference type="STRING" id="1348114.OM33_05065"/>
<dbReference type="InterPro" id="IPR041492">
    <property type="entry name" value="HAD_2"/>
</dbReference>
<evidence type="ECO:0000256" key="1">
    <source>
        <dbReference type="ARBA" id="ARBA00022723"/>
    </source>
</evidence>
<dbReference type="eggNOG" id="COG1011">
    <property type="taxonomic scope" value="Bacteria"/>
</dbReference>
<evidence type="ECO:0000313" key="4">
    <source>
        <dbReference type="EMBL" id="AIY64590.1"/>
    </source>
</evidence>
<dbReference type="OrthoDB" id="148966at2"/>
<accession>A0A0A7ED74</accession>
<keyword evidence="5" id="KW-1185">Reference proteome</keyword>
<keyword evidence="1" id="KW-0479">Metal-binding</keyword>
<reference evidence="4 5" key="1">
    <citation type="submission" date="2014-11" db="EMBL/GenBank/DDBJ databases">
        <title>Complete Genome Sequence of Pseudoalteromonas sp. Strain OCN003 Isolated from Kaneohe Bay, Oahu, Hawaii.</title>
        <authorList>
            <person name="Beurmann S."/>
            <person name="Videau P."/>
            <person name="Ushijima B."/>
            <person name="Smith A.M."/>
            <person name="Aeby G.S."/>
            <person name="Callahan S.M."/>
            <person name="Belcaid M."/>
        </authorList>
    </citation>
    <scope>NUCLEOTIDE SEQUENCE [LARGE SCALE GENOMIC DNA]</scope>
    <source>
        <strain evidence="4 5">OCN003</strain>
    </source>
</reference>
<dbReference type="SUPFAM" id="SSF56784">
    <property type="entry name" value="HAD-like"/>
    <property type="match status" value="1"/>
</dbReference>
<dbReference type="GO" id="GO:0046872">
    <property type="term" value="F:metal ion binding"/>
    <property type="evidence" value="ECO:0007669"/>
    <property type="project" value="UniProtKB-KW"/>
</dbReference>
<dbReference type="KEGG" id="pseo:OM33_05065"/>
<dbReference type="PANTHER" id="PTHR46470:SF2">
    <property type="entry name" value="GLYCERALDEHYDE 3-PHOSPHATE PHOSPHATASE"/>
    <property type="match status" value="1"/>
</dbReference>
<sequence>MLINKHVHWVFDLDDTLYKEADYRLSGFKHVVKTVNSLYKSNLSLDFQELLASGKDVLEEICVQLSLPESSKQSLLWLYRLHYPNIKLSSQTKAFMLNLEPLVHGISILTDGRSVSQRSKISALGLEHLDSYVSEEWGEVKPGEKRFSAIMCKHAKAKKFIYVGDNVKKDFVTPNRLGWTSIGVRDNGQNIHSQSISIEPEFMPKIWVNDLQELLKND</sequence>
<dbReference type="Pfam" id="PF13419">
    <property type="entry name" value="HAD_2"/>
    <property type="match status" value="1"/>
</dbReference>
<evidence type="ECO:0000256" key="2">
    <source>
        <dbReference type="ARBA" id="ARBA00022801"/>
    </source>
</evidence>
<evidence type="ECO:0008006" key="6">
    <source>
        <dbReference type="Google" id="ProtNLM"/>
    </source>
</evidence>
<dbReference type="Gene3D" id="1.10.150.520">
    <property type="match status" value="1"/>
</dbReference>
<dbReference type="AlphaFoldDB" id="A0A0A7ED74"/>
<dbReference type="EMBL" id="CP009888">
    <property type="protein sequence ID" value="AIY64590.1"/>
    <property type="molecule type" value="Genomic_DNA"/>
</dbReference>
<name>A0A0A7ED74_9GAMM</name>
<organism evidence="4 5">
    <name type="scientific">Pseudoalteromonas piratica</name>
    <dbReference type="NCBI Taxonomy" id="1348114"/>
    <lineage>
        <taxon>Bacteria</taxon>
        <taxon>Pseudomonadati</taxon>
        <taxon>Pseudomonadota</taxon>
        <taxon>Gammaproteobacteria</taxon>
        <taxon>Alteromonadales</taxon>
        <taxon>Pseudoalteromonadaceae</taxon>
        <taxon>Pseudoalteromonas</taxon>
    </lineage>
</organism>
<dbReference type="InterPro" id="IPR036412">
    <property type="entry name" value="HAD-like_sf"/>
</dbReference>
<keyword evidence="2" id="KW-0378">Hydrolase</keyword>
<evidence type="ECO:0000256" key="3">
    <source>
        <dbReference type="ARBA" id="ARBA00022842"/>
    </source>
</evidence>
<dbReference type="InterPro" id="IPR051400">
    <property type="entry name" value="HAD-like_hydrolase"/>
</dbReference>
<proteinExistence type="predicted"/>
<protein>
    <recommendedName>
        <fullName evidence="6">Haloacid dehalogenase</fullName>
    </recommendedName>
</protein>
<dbReference type="GO" id="GO:0016791">
    <property type="term" value="F:phosphatase activity"/>
    <property type="evidence" value="ECO:0007669"/>
    <property type="project" value="TreeGrafter"/>
</dbReference>
<gene>
    <name evidence="4" type="ORF">OM33_05065</name>
</gene>